<keyword evidence="2" id="KW-1185">Reference proteome</keyword>
<organism evidence="1 2">
    <name type="scientific">Marasmiellus scandens</name>
    <dbReference type="NCBI Taxonomy" id="2682957"/>
    <lineage>
        <taxon>Eukaryota</taxon>
        <taxon>Fungi</taxon>
        <taxon>Dikarya</taxon>
        <taxon>Basidiomycota</taxon>
        <taxon>Agaricomycotina</taxon>
        <taxon>Agaricomycetes</taxon>
        <taxon>Agaricomycetidae</taxon>
        <taxon>Agaricales</taxon>
        <taxon>Marasmiineae</taxon>
        <taxon>Omphalotaceae</taxon>
        <taxon>Marasmiellus</taxon>
    </lineage>
</organism>
<evidence type="ECO:0000313" key="2">
    <source>
        <dbReference type="Proteomes" id="UP001498398"/>
    </source>
</evidence>
<comment type="caution">
    <text evidence="1">The sequence shown here is derived from an EMBL/GenBank/DDBJ whole genome shotgun (WGS) entry which is preliminary data.</text>
</comment>
<evidence type="ECO:0000313" key="1">
    <source>
        <dbReference type="EMBL" id="KAK7464320.1"/>
    </source>
</evidence>
<dbReference type="Proteomes" id="UP001498398">
    <property type="component" value="Unassembled WGS sequence"/>
</dbReference>
<sequence>MADDLSSENMLDDLLATKSNDFTNRTTAYHATYPFLLTTRQRGRLQVLPIASSSWETSDEKGET</sequence>
<dbReference type="EMBL" id="JBANRG010000008">
    <property type="protein sequence ID" value="KAK7464320.1"/>
    <property type="molecule type" value="Genomic_DNA"/>
</dbReference>
<protein>
    <submittedName>
        <fullName evidence="1">Uncharacterized protein</fullName>
    </submittedName>
</protein>
<proteinExistence type="predicted"/>
<accession>A0ABR1JN00</accession>
<name>A0ABR1JN00_9AGAR</name>
<reference evidence="1 2" key="1">
    <citation type="submission" date="2024-01" db="EMBL/GenBank/DDBJ databases">
        <title>A draft genome for the cacao thread blight pathogen Marasmiellus scandens.</title>
        <authorList>
            <person name="Baruah I.K."/>
            <person name="Leung J."/>
            <person name="Bukari Y."/>
            <person name="Amoako-Attah I."/>
            <person name="Meinhardt L.W."/>
            <person name="Bailey B.A."/>
            <person name="Cohen S.P."/>
        </authorList>
    </citation>
    <scope>NUCLEOTIDE SEQUENCE [LARGE SCALE GENOMIC DNA]</scope>
    <source>
        <strain evidence="1 2">GH-19</strain>
    </source>
</reference>
<gene>
    <name evidence="1" type="ORF">VKT23_006488</name>
</gene>